<accession>A0A348AH74</accession>
<gene>
    <name evidence="1" type="ORF">MAMMFC1_01073</name>
</gene>
<reference evidence="1 2" key="1">
    <citation type="journal article" date="2018" name="Int. J. Syst. Evol. Microbiol.">
        <title>Methylomusa anaerophila gen. nov., sp. nov., an anaerobic methanol-utilizing bacterium isolated from a microbial fuel cell.</title>
        <authorList>
            <person name="Amano N."/>
            <person name="Yamamuro A."/>
            <person name="Miyahara M."/>
            <person name="Kouzuma A."/>
            <person name="Abe T."/>
            <person name="Watanabe K."/>
        </authorList>
    </citation>
    <scope>NUCLEOTIDE SEQUENCE [LARGE SCALE GENOMIC DNA]</scope>
    <source>
        <strain evidence="1 2">MMFC1</strain>
    </source>
</reference>
<dbReference type="Proteomes" id="UP000276437">
    <property type="component" value="Chromosome"/>
</dbReference>
<dbReference type="RefSeq" id="WP_126307125.1">
    <property type="nucleotide sequence ID" value="NZ_AP018449.1"/>
</dbReference>
<evidence type="ECO:0000313" key="1">
    <source>
        <dbReference type="EMBL" id="BBB90422.1"/>
    </source>
</evidence>
<dbReference type="AlphaFoldDB" id="A0A348AH74"/>
<proteinExistence type="predicted"/>
<evidence type="ECO:0000313" key="2">
    <source>
        <dbReference type="Proteomes" id="UP000276437"/>
    </source>
</evidence>
<dbReference type="KEGG" id="mana:MAMMFC1_01073"/>
<name>A0A348AH74_9FIRM</name>
<sequence>MADKKTDGRQECHKLIQELECMQGATVDIRVLGGWLFNGTLFDVRPGLATLANVTVISGGGFTLCAFDVDTVVINIKAITSVGKPV</sequence>
<dbReference type="EMBL" id="AP018449">
    <property type="protein sequence ID" value="BBB90422.1"/>
    <property type="molecule type" value="Genomic_DNA"/>
</dbReference>
<organism evidence="1 2">
    <name type="scientific">Methylomusa anaerophila</name>
    <dbReference type="NCBI Taxonomy" id="1930071"/>
    <lineage>
        <taxon>Bacteria</taxon>
        <taxon>Bacillati</taxon>
        <taxon>Bacillota</taxon>
        <taxon>Negativicutes</taxon>
        <taxon>Selenomonadales</taxon>
        <taxon>Sporomusaceae</taxon>
        <taxon>Methylomusa</taxon>
    </lineage>
</organism>
<keyword evidence="2" id="KW-1185">Reference proteome</keyword>
<protein>
    <submittedName>
        <fullName evidence="1">Uncharacterized protein</fullName>
    </submittedName>
</protein>